<comment type="similarity">
    <text evidence="11">Belongs to the GTP-binding elongation factor family. EF-G/EF-2 subfamily.</text>
</comment>
<keyword evidence="8 11" id="KW-0496">Mitochondrion</keyword>
<dbReference type="CDD" id="cd01886">
    <property type="entry name" value="EF-G"/>
    <property type="match status" value="1"/>
</dbReference>
<dbReference type="GO" id="GO:0003924">
    <property type="term" value="F:GTPase activity"/>
    <property type="evidence" value="ECO:0007669"/>
    <property type="project" value="UniProtKB-UniRule"/>
</dbReference>
<keyword evidence="9 11" id="KW-0342">GTP-binding</keyword>
<proteinExistence type="inferred from homology"/>
<sequence length="736" mass="82264">MRLLKAGLTLGQAHLRKPRTLTLKKVLMNSCRSCSSGIVPNERIRNIGISAHIDSGKTTLTERVLFYTGRIAEIHEVKGKDGVGATMDSMELERQRGITIQSAATYTIYKDYNINIIDTPGHVDFTIEVERALRVLDGAILVLCAVGGVQCQTLTVNRQMKRYSVPFLTFINKLDRMGANPNRALQAMRTKLNHNAAFVNIPIGLEGNVKGIIDLIEERSMYFEGPFGQNIRLDEIPAEFRVEAADRRQELVECVANADETLGEMFLEERIPTVPELKAAIRRATVQRLFSPVLVGTALKNKGVQPLLNAVLDYLPNPTEVNNYALFNDDDSTKILMDPTRDTSQPFVGLAFKLEAGRFGQLTYVRVYQGCLKKTEYIVNTRTGKKVRVQRLVRLHADQMEDVEEVYAGDICALFGIDCASGDTFTSRTNYTRLYDLILSLPVDQNDTDKFSKGINRFTREDPTFRVHFDTESKETIISGMGELHLEIYSQRMEREYNCPCVMGKPKVAFRESVTSAEPFDFTHKKQSGGSGQYGKVIGVLEPLDQENYTKVEFEDQTVGTNIPKQFVPAVEKGFREACEKGPLTGHKISGVKFLLEDGAHHMVDSNEISFIRAGEGALKQAMEKANVAVLEPIMSVEIVAPDEFQGTVIAGVNRRHGVISGQDGAEGYFTLYADIPLNDMFGYATELRSCTEGKGEYTMEYSRYQPCLPGTQEELINKYLESTGQLPAKKGKWKN</sequence>
<keyword evidence="3 11" id="KW-0547">Nucleotide-binding</keyword>
<dbReference type="Pfam" id="PF03764">
    <property type="entry name" value="EFG_IV"/>
    <property type="match status" value="1"/>
</dbReference>
<dbReference type="Ensembl" id="ENSHHUT00000004640.1">
    <property type="protein sequence ID" value="ENSHHUP00000004490.1"/>
    <property type="gene ID" value="ENSHHUG00000002703.1"/>
</dbReference>
<dbReference type="InterPro" id="IPR000795">
    <property type="entry name" value="T_Tr_GTP-bd_dom"/>
</dbReference>
<dbReference type="GO" id="GO:0005525">
    <property type="term" value="F:GTP binding"/>
    <property type="evidence" value="ECO:0007669"/>
    <property type="project" value="UniProtKB-UniRule"/>
</dbReference>
<dbReference type="Proteomes" id="UP000314982">
    <property type="component" value="Unassembled WGS sequence"/>
</dbReference>
<evidence type="ECO:0000256" key="9">
    <source>
        <dbReference type="ARBA" id="ARBA00023134"/>
    </source>
</evidence>
<dbReference type="Pfam" id="PF14492">
    <property type="entry name" value="EFG_III"/>
    <property type="match status" value="1"/>
</dbReference>
<evidence type="ECO:0000256" key="2">
    <source>
        <dbReference type="ARBA" id="ARBA00005870"/>
    </source>
</evidence>
<evidence type="ECO:0000313" key="13">
    <source>
        <dbReference type="Ensembl" id="ENSHHUP00000004490.1"/>
    </source>
</evidence>
<gene>
    <name evidence="11" type="primary">GFM1</name>
    <name evidence="11" type="synonym">EFG1</name>
</gene>
<dbReference type="Gene3D" id="3.30.230.10">
    <property type="match status" value="1"/>
</dbReference>
<dbReference type="NCBIfam" id="NF009381">
    <property type="entry name" value="PRK12740.1-5"/>
    <property type="match status" value="1"/>
</dbReference>
<dbReference type="InterPro" id="IPR035649">
    <property type="entry name" value="EFG_V"/>
</dbReference>
<dbReference type="Pfam" id="PF00679">
    <property type="entry name" value="EFG_C"/>
    <property type="match status" value="1"/>
</dbReference>
<dbReference type="CDD" id="cd16262">
    <property type="entry name" value="EFG_III"/>
    <property type="match status" value="1"/>
</dbReference>
<comment type="pathway">
    <text evidence="11">Protein biosynthesis; polypeptide chain elongation.</text>
</comment>
<dbReference type="GeneTree" id="ENSGT00550000074911"/>
<dbReference type="InterPro" id="IPR009000">
    <property type="entry name" value="Transl_B-barrel_sf"/>
</dbReference>
<feature type="binding site" evidence="11">
    <location>
        <begin position="51"/>
        <end position="58"/>
    </location>
    <ligand>
        <name>GTP</name>
        <dbReference type="ChEBI" id="CHEBI:37565"/>
    </ligand>
</feature>
<dbReference type="CDD" id="cd01434">
    <property type="entry name" value="EFG_mtEFG1_IV"/>
    <property type="match status" value="1"/>
</dbReference>
<dbReference type="SUPFAM" id="SSF52540">
    <property type="entry name" value="P-loop containing nucleoside triphosphate hydrolases"/>
    <property type="match status" value="1"/>
</dbReference>
<dbReference type="SUPFAM" id="SSF54211">
    <property type="entry name" value="Ribosomal protein S5 domain 2-like"/>
    <property type="match status" value="1"/>
</dbReference>
<dbReference type="InterPro" id="IPR014721">
    <property type="entry name" value="Ribsml_uS5_D2-typ_fold_subgr"/>
</dbReference>
<accession>A0A4W5K264</accession>
<dbReference type="PROSITE" id="PS00301">
    <property type="entry name" value="G_TR_1"/>
    <property type="match status" value="1"/>
</dbReference>
<dbReference type="Gene3D" id="3.40.50.300">
    <property type="entry name" value="P-loop containing nucleotide triphosphate hydrolases"/>
    <property type="match status" value="1"/>
</dbReference>
<dbReference type="SMART" id="SM00889">
    <property type="entry name" value="EFG_IV"/>
    <property type="match status" value="1"/>
</dbReference>
<dbReference type="InterPro" id="IPR031157">
    <property type="entry name" value="G_TR_CS"/>
</dbReference>
<evidence type="ECO:0000256" key="8">
    <source>
        <dbReference type="ARBA" id="ARBA00023128"/>
    </source>
</evidence>
<dbReference type="UniPathway" id="UPA00345"/>
<dbReference type="FunFam" id="3.40.50.300:FF:000539">
    <property type="entry name" value="Elongation factor G, mitochondrial"/>
    <property type="match status" value="1"/>
</dbReference>
<dbReference type="CDD" id="cd04091">
    <property type="entry name" value="mtEFG1_II_like"/>
    <property type="match status" value="1"/>
</dbReference>
<comment type="catalytic activity">
    <reaction evidence="10">
        <text>GTP + H2O = GDP + phosphate + H(+)</text>
        <dbReference type="Rhea" id="RHEA:19669"/>
        <dbReference type="ChEBI" id="CHEBI:15377"/>
        <dbReference type="ChEBI" id="CHEBI:15378"/>
        <dbReference type="ChEBI" id="CHEBI:37565"/>
        <dbReference type="ChEBI" id="CHEBI:43474"/>
        <dbReference type="ChEBI" id="CHEBI:58189"/>
    </reaction>
    <physiologicalReaction direction="left-to-right" evidence="10">
        <dbReference type="Rhea" id="RHEA:19670"/>
    </physiologicalReaction>
</comment>
<evidence type="ECO:0000256" key="5">
    <source>
        <dbReference type="ARBA" id="ARBA00022801"/>
    </source>
</evidence>
<dbReference type="FunFam" id="2.40.30.10:FF:000022">
    <property type="entry name" value="Elongation factor G, mitochondrial"/>
    <property type="match status" value="1"/>
</dbReference>
<comment type="subcellular location">
    <subcellularLocation>
        <location evidence="1 11">Mitochondrion</location>
    </subcellularLocation>
</comment>
<dbReference type="FunFam" id="3.30.70.240:FF:000001">
    <property type="entry name" value="Elongation factor G"/>
    <property type="match status" value="1"/>
</dbReference>
<dbReference type="FunFam" id="3.30.230.10:FF:000003">
    <property type="entry name" value="Elongation factor G"/>
    <property type="match status" value="1"/>
</dbReference>
<dbReference type="CDD" id="cd04097">
    <property type="entry name" value="mtEFG1_C"/>
    <property type="match status" value="1"/>
</dbReference>
<dbReference type="GO" id="GO:0070125">
    <property type="term" value="P:mitochondrial translational elongation"/>
    <property type="evidence" value="ECO:0007669"/>
    <property type="project" value="UniProtKB-UniRule"/>
</dbReference>
<evidence type="ECO:0000259" key="12">
    <source>
        <dbReference type="PROSITE" id="PS51722"/>
    </source>
</evidence>
<dbReference type="InterPro" id="IPR020568">
    <property type="entry name" value="Ribosomal_Su5_D2-typ_SF"/>
</dbReference>
<dbReference type="PANTHER" id="PTHR43636">
    <property type="entry name" value="ELONGATION FACTOR G, MITOCHONDRIAL"/>
    <property type="match status" value="1"/>
</dbReference>
<name>A0A4W5K264_9TELE</name>
<dbReference type="InterPro" id="IPR005517">
    <property type="entry name" value="Transl_elong_EFG/EF2_IV"/>
</dbReference>
<dbReference type="HAMAP" id="MF_00054_B">
    <property type="entry name" value="EF_G_EF_2_B"/>
    <property type="match status" value="1"/>
</dbReference>
<dbReference type="AlphaFoldDB" id="A0A4W5K264"/>
<dbReference type="Gene3D" id="2.40.30.10">
    <property type="entry name" value="Translation factors"/>
    <property type="match status" value="1"/>
</dbReference>
<dbReference type="SUPFAM" id="SSF50447">
    <property type="entry name" value="Translation proteins"/>
    <property type="match status" value="1"/>
</dbReference>
<dbReference type="InterPro" id="IPR004161">
    <property type="entry name" value="EFTu-like_2"/>
</dbReference>
<dbReference type="InterPro" id="IPR035647">
    <property type="entry name" value="EFG_III/V"/>
</dbReference>
<dbReference type="InterPro" id="IPR009022">
    <property type="entry name" value="EFG_III"/>
</dbReference>
<dbReference type="Gene3D" id="3.30.70.240">
    <property type="match status" value="1"/>
</dbReference>
<evidence type="ECO:0000256" key="11">
    <source>
        <dbReference type="HAMAP-Rule" id="MF_03061"/>
    </source>
</evidence>
<reference evidence="13" key="3">
    <citation type="submission" date="2025-09" db="UniProtKB">
        <authorList>
            <consortium name="Ensembl"/>
        </authorList>
    </citation>
    <scope>IDENTIFICATION</scope>
</reference>
<dbReference type="NCBIfam" id="TIGR00484">
    <property type="entry name" value="EF-G"/>
    <property type="match status" value="1"/>
</dbReference>
<dbReference type="SMART" id="SM00838">
    <property type="entry name" value="EFG_C"/>
    <property type="match status" value="1"/>
</dbReference>
<evidence type="ECO:0000256" key="4">
    <source>
        <dbReference type="ARBA" id="ARBA00022768"/>
    </source>
</evidence>
<dbReference type="InterPro" id="IPR005225">
    <property type="entry name" value="Small_GTP-bd"/>
</dbReference>
<dbReference type="InterPro" id="IPR004540">
    <property type="entry name" value="Transl_elong_EFG/EF2"/>
</dbReference>
<keyword evidence="5" id="KW-0378">Hydrolase</keyword>
<dbReference type="GO" id="GO:0005739">
    <property type="term" value="C:mitochondrion"/>
    <property type="evidence" value="ECO:0007669"/>
    <property type="project" value="UniProtKB-SubCell"/>
</dbReference>
<comment type="similarity">
    <text evidence="2">Belongs to the TRAFAC class translation factor GTPase superfamily. Classic translation factor GTPase family. EF-G/EF-2 subfamily.</text>
</comment>
<dbReference type="GO" id="GO:0003746">
    <property type="term" value="F:translation elongation factor activity"/>
    <property type="evidence" value="ECO:0007669"/>
    <property type="project" value="UniProtKB-UniRule"/>
</dbReference>
<keyword evidence="7" id="KW-0809">Transit peptide</keyword>
<feature type="domain" description="Tr-type G" evidence="12">
    <location>
        <begin position="42"/>
        <end position="319"/>
    </location>
</feature>
<organism evidence="13 14">
    <name type="scientific">Hucho hucho</name>
    <name type="common">huchen</name>
    <dbReference type="NCBI Taxonomy" id="62062"/>
    <lineage>
        <taxon>Eukaryota</taxon>
        <taxon>Metazoa</taxon>
        <taxon>Chordata</taxon>
        <taxon>Craniata</taxon>
        <taxon>Vertebrata</taxon>
        <taxon>Euteleostomi</taxon>
        <taxon>Actinopterygii</taxon>
        <taxon>Neopterygii</taxon>
        <taxon>Teleostei</taxon>
        <taxon>Protacanthopterygii</taxon>
        <taxon>Salmoniformes</taxon>
        <taxon>Salmonidae</taxon>
        <taxon>Salmoninae</taxon>
        <taxon>Hucho</taxon>
    </lineage>
</organism>
<evidence type="ECO:0000256" key="7">
    <source>
        <dbReference type="ARBA" id="ARBA00022946"/>
    </source>
</evidence>
<dbReference type="InterPro" id="IPR027417">
    <property type="entry name" value="P-loop_NTPase"/>
</dbReference>
<evidence type="ECO:0000256" key="3">
    <source>
        <dbReference type="ARBA" id="ARBA00022741"/>
    </source>
</evidence>
<dbReference type="PRINTS" id="PR00315">
    <property type="entry name" value="ELONGATNFCT"/>
</dbReference>
<keyword evidence="14" id="KW-1185">Reference proteome</keyword>
<protein>
    <recommendedName>
        <fullName evidence="11">Elongation factor G, mitochondrial</fullName>
        <shortName evidence="11">EF-Gmt</shortName>
    </recommendedName>
    <alternativeName>
        <fullName evidence="11">Elongation factor G 1, mitochondrial</fullName>
        <shortName evidence="11">mEF-G 1</shortName>
    </alternativeName>
    <alternativeName>
        <fullName evidence="11">Elongation factor G1</fullName>
    </alternativeName>
</protein>
<evidence type="ECO:0000256" key="1">
    <source>
        <dbReference type="ARBA" id="ARBA00004173"/>
    </source>
</evidence>
<dbReference type="InterPro" id="IPR000640">
    <property type="entry name" value="EFG_V-like"/>
</dbReference>
<dbReference type="Pfam" id="PF03144">
    <property type="entry name" value="GTP_EFTU_D2"/>
    <property type="match status" value="1"/>
</dbReference>
<dbReference type="NCBIfam" id="TIGR00231">
    <property type="entry name" value="small_GTP"/>
    <property type="match status" value="1"/>
</dbReference>
<dbReference type="PROSITE" id="PS51722">
    <property type="entry name" value="G_TR_2"/>
    <property type="match status" value="1"/>
</dbReference>
<feature type="binding site" evidence="11">
    <location>
        <begin position="118"/>
        <end position="122"/>
    </location>
    <ligand>
        <name>GTP</name>
        <dbReference type="ChEBI" id="CHEBI:37565"/>
    </ligand>
</feature>
<dbReference type="SUPFAM" id="SSF54980">
    <property type="entry name" value="EF-G C-terminal domain-like"/>
    <property type="match status" value="2"/>
</dbReference>
<evidence type="ECO:0000256" key="10">
    <source>
        <dbReference type="ARBA" id="ARBA00049117"/>
    </source>
</evidence>
<evidence type="ECO:0000256" key="6">
    <source>
        <dbReference type="ARBA" id="ARBA00022917"/>
    </source>
</evidence>
<feature type="binding site" evidence="11">
    <location>
        <begin position="172"/>
        <end position="175"/>
    </location>
    <ligand>
        <name>GTP</name>
        <dbReference type="ChEBI" id="CHEBI:37565"/>
    </ligand>
</feature>
<dbReference type="Pfam" id="PF00009">
    <property type="entry name" value="GTP_EFTU"/>
    <property type="match status" value="1"/>
</dbReference>
<reference evidence="13" key="2">
    <citation type="submission" date="2025-08" db="UniProtKB">
        <authorList>
            <consortium name="Ensembl"/>
        </authorList>
    </citation>
    <scope>IDENTIFICATION</scope>
</reference>
<keyword evidence="4 11" id="KW-0251">Elongation factor</keyword>
<dbReference type="InterPro" id="IPR047872">
    <property type="entry name" value="EFG_IV"/>
</dbReference>
<dbReference type="PANTHER" id="PTHR43636:SF2">
    <property type="entry name" value="ELONGATION FACTOR G, MITOCHONDRIAL"/>
    <property type="match status" value="1"/>
</dbReference>
<dbReference type="InterPro" id="IPR041095">
    <property type="entry name" value="EFG_II"/>
</dbReference>
<dbReference type="Gene3D" id="3.30.70.870">
    <property type="entry name" value="Elongation Factor G (Translational Gtpase), domain 3"/>
    <property type="match status" value="1"/>
</dbReference>
<evidence type="ECO:0000313" key="14">
    <source>
        <dbReference type="Proteomes" id="UP000314982"/>
    </source>
</evidence>
<reference evidence="14" key="1">
    <citation type="submission" date="2018-06" db="EMBL/GenBank/DDBJ databases">
        <title>Genome assembly of Danube salmon.</title>
        <authorList>
            <person name="Macqueen D.J."/>
            <person name="Gundappa M.K."/>
        </authorList>
    </citation>
    <scope>NUCLEOTIDE SEQUENCE [LARGE SCALE GENOMIC DNA]</scope>
</reference>
<comment type="function">
    <text evidence="11">Mitochondrial GTPase that catalyzes the GTP-dependent ribosomal translocation step during translation elongation. During this step, the ribosome changes from the pre-translocational (PRE) to the post-translocational (POST) state as the newly formed A-site-bound peptidyl-tRNA and P-site-bound deacylated tRNA move to the P and E sites, respectively. Catalyzes the coordinated movement of the two tRNA molecules, the mRNA and conformational changes in the ribosome. Does not mediate the disassembly of ribosomes from messenger RNA at the termination of mitochondrial protein biosynthesis.</text>
</comment>
<keyword evidence="6 11" id="KW-0648">Protein biosynthesis</keyword>
<dbReference type="FunFam" id="3.30.70.870:FF:000008">
    <property type="entry name" value="Elongation factor G, mitochondrial"/>
    <property type="match status" value="1"/>
</dbReference>